<dbReference type="GO" id="GO:1904680">
    <property type="term" value="F:peptide transmembrane transporter activity"/>
    <property type="evidence" value="ECO:0007669"/>
    <property type="project" value="TreeGrafter"/>
</dbReference>
<keyword evidence="6" id="KW-1185">Reference proteome</keyword>
<dbReference type="PIRSF" id="PIRSF002741">
    <property type="entry name" value="MppA"/>
    <property type="match status" value="1"/>
</dbReference>
<organism evidence="5 6">
    <name type="scientific">Parafrankia colletiae</name>
    <dbReference type="NCBI Taxonomy" id="573497"/>
    <lineage>
        <taxon>Bacteria</taxon>
        <taxon>Bacillati</taxon>
        <taxon>Actinomycetota</taxon>
        <taxon>Actinomycetes</taxon>
        <taxon>Frankiales</taxon>
        <taxon>Frankiaceae</taxon>
        <taxon>Parafrankia</taxon>
    </lineage>
</organism>
<reference evidence="6" key="1">
    <citation type="submission" date="2016-07" db="EMBL/GenBank/DDBJ databases">
        <title>Sequence Frankia sp. strain CcI1.17.</title>
        <authorList>
            <person name="Ghodhbane-Gtari F."/>
            <person name="Swanson E."/>
            <person name="Gueddou A."/>
            <person name="Morris K."/>
            <person name="Hezbri K."/>
            <person name="Ktari A."/>
            <person name="Nouioui I."/>
            <person name="Abebe-Akele F."/>
            <person name="Simpson S."/>
            <person name="Thomas K."/>
            <person name="Gtari M."/>
            <person name="Tisa L.S."/>
            <person name="Hurst S."/>
        </authorList>
    </citation>
    <scope>NUCLEOTIDE SEQUENCE [LARGE SCALE GENOMIC DNA]</scope>
    <source>
        <strain evidence="6">Cc1.17</strain>
    </source>
</reference>
<dbReference type="Proteomes" id="UP000179627">
    <property type="component" value="Unassembled WGS sequence"/>
</dbReference>
<feature type="domain" description="Solute-binding protein family 5" evidence="4">
    <location>
        <begin position="40"/>
        <end position="381"/>
    </location>
</feature>
<sequence>MVGEPRSLDPAALGNAYASQAVLGNALYGTLITDDESGEFHYGLAESFTTTDNGATFALKVRPGVTFSDGTPLNAEAVKTNWDRLKDPATGSPSRAEAASVTSSEVVDDLTLKVTLSNPTPRFAGSITTSSLNWIASPTALQKGQEAFDAAPAGAGPFTLQSWARQGAIELTKNPRYWDAPKPYLDRLTIRVLTDATQRYNTVLTGGADVTIESTWQNLAKADGQNLSVDVQSLNGGIYLAMNSRRAPFNDIRARQAIAAAIDFDALNSSVYNGEAKLAETLFENTSPFYSDSPLRKTDRATAQRLFDELAAAGKSVSFTFYSFPSSESRMIAENVQAQLSSFKNVKVNLQVIDQSKFGELRATYDFDMLISSAMFHDPEPRLLTVLGGRSPSNLTGLNDAELDRALLAGRTSTSEADRKAAYETVQERIRETTPLIFIARVASGAIAGEDVHGLVQYGSGSLLPEEIWISK</sequence>
<comment type="caution">
    <text evidence="5">The sequence shown here is derived from an EMBL/GenBank/DDBJ whole genome shotgun (WGS) entry which is preliminary data.</text>
</comment>
<dbReference type="GO" id="GO:0015833">
    <property type="term" value="P:peptide transport"/>
    <property type="evidence" value="ECO:0007669"/>
    <property type="project" value="TreeGrafter"/>
</dbReference>
<dbReference type="InterPro" id="IPR039424">
    <property type="entry name" value="SBP_5"/>
</dbReference>
<evidence type="ECO:0000256" key="1">
    <source>
        <dbReference type="ARBA" id="ARBA00005695"/>
    </source>
</evidence>
<dbReference type="OrthoDB" id="9796817at2"/>
<name>A0A1S1QW71_9ACTN</name>
<evidence type="ECO:0000256" key="2">
    <source>
        <dbReference type="ARBA" id="ARBA00022448"/>
    </source>
</evidence>
<accession>A0A1S1QW71</accession>
<dbReference type="GO" id="GO:0042597">
    <property type="term" value="C:periplasmic space"/>
    <property type="evidence" value="ECO:0007669"/>
    <property type="project" value="UniProtKB-ARBA"/>
</dbReference>
<evidence type="ECO:0000313" key="5">
    <source>
        <dbReference type="EMBL" id="OHV37799.1"/>
    </source>
</evidence>
<dbReference type="PANTHER" id="PTHR30290">
    <property type="entry name" value="PERIPLASMIC BINDING COMPONENT OF ABC TRANSPORTER"/>
    <property type="match status" value="1"/>
</dbReference>
<dbReference type="CDD" id="cd00995">
    <property type="entry name" value="PBP2_NikA_DppA_OppA_like"/>
    <property type="match status" value="1"/>
</dbReference>
<dbReference type="InterPro" id="IPR000914">
    <property type="entry name" value="SBP_5_dom"/>
</dbReference>
<dbReference type="InterPro" id="IPR030678">
    <property type="entry name" value="Peptide/Ni-bd"/>
</dbReference>
<dbReference type="Gene3D" id="3.10.105.10">
    <property type="entry name" value="Dipeptide-binding Protein, Domain 3"/>
    <property type="match status" value="1"/>
</dbReference>
<dbReference type="SUPFAM" id="SSF53850">
    <property type="entry name" value="Periplasmic binding protein-like II"/>
    <property type="match status" value="1"/>
</dbReference>
<gene>
    <name evidence="5" type="ORF">CC117_16475</name>
</gene>
<dbReference type="Gene3D" id="3.40.190.10">
    <property type="entry name" value="Periplasmic binding protein-like II"/>
    <property type="match status" value="1"/>
</dbReference>
<keyword evidence="3" id="KW-0732">Signal</keyword>
<evidence type="ECO:0000313" key="6">
    <source>
        <dbReference type="Proteomes" id="UP000179627"/>
    </source>
</evidence>
<evidence type="ECO:0000256" key="3">
    <source>
        <dbReference type="ARBA" id="ARBA00022729"/>
    </source>
</evidence>
<keyword evidence="2" id="KW-0813">Transport</keyword>
<evidence type="ECO:0000259" key="4">
    <source>
        <dbReference type="Pfam" id="PF00496"/>
    </source>
</evidence>
<protein>
    <submittedName>
        <fullName evidence="5">ABC transporter substrate-binding protein</fullName>
    </submittedName>
</protein>
<proteinExistence type="inferred from homology"/>
<dbReference type="PANTHER" id="PTHR30290:SF9">
    <property type="entry name" value="OLIGOPEPTIDE-BINDING PROTEIN APPA"/>
    <property type="match status" value="1"/>
</dbReference>
<dbReference type="EMBL" id="MBLM01000111">
    <property type="protein sequence ID" value="OHV37799.1"/>
    <property type="molecule type" value="Genomic_DNA"/>
</dbReference>
<dbReference type="AlphaFoldDB" id="A0A1S1QW71"/>
<comment type="similarity">
    <text evidence="1">Belongs to the bacterial solute-binding protein 5 family.</text>
</comment>
<dbReference type="GO" id="GO:0043190">
    <property type="term" value="C:ATP-binding cassette (ABC) transporter complex"/>
    <property type="evidence" value="ECO:0007669"/>
    <property type="project" value="InterPro"/>
</dbReference>
<dbReference type="Pfam" id="PF00496">
    <property type="entry name" value="SBP_bac_5"/>
    <property type="match status" value="1"/>
</dbReference>